<keyword evidence="7" id="KW-1185">Reference proteome</keyword>
<name>A0A3R9Z9C3_9RICK</name>
<comment type="similarity">
    <text evidence="1 5">Belongs to the universal ribosomal protein uL29 family.</text>
</comment>
<dbReference type="EMBL" id="RXFM01000029">
    <property type="protein sequence ID" value="RST68177.1"/>
    <property type="molecule type" value="Genomic_DNA"/>
</dbReference>
<dbReference type="OrthoDB" id="9815192at2"/>
<evidence type="ECO:0000256" key="4">
    <source>
        <dbReference type="ARBA" id="ARBA00035204"/>
    </source>
</evidence>
<dbReference type="Pfam" id="PF00831">
    <property type="entry name" value="Ribosomal_L29"/>
    <property type="match status" value="1"/>
</dbReference>
<dbReference type="PANTHER" id="PTHR10916">
    <property type="entry name" value="60S RIBOSOMAL PROTEIN L35/50S RIBOSOMAL PROTEIN L29"/>
    <property type="match status" value="1"/>
</dbReference>
<dbReference type="GO" id="GO:0003735">
    <property type="term" value="F:structural constituent of ribosome"/>
    <property type="evidence" value="ECO:0007669"/>
    <property type="project" value="InterPro"/>
</dbReference>
<dbReference type="PANTHER" id="PTHR10916:SF0">
    <property type="entry name" value="LARGE RIBOSOMAL SUBUNIT PROTEIN UL29C"/>
    <property type="match status" value="1"/>
</dbReference>
<evidence type="ECO:0000256" key="3">
    <source>
        <dbReference type="ARBA" id="ARBA00023274"/>
    </source>
</evidence>
<evidence type="ECO:0000256" key="5">
    <source>
        <dbReference type="HAMAP-Rule" id="MF_00374"/>
    </source>
</evidence>
<dbReference type="AlphaFoldDB" id="A0A3R9Z9C3"/>
<dbReference type="InterPro" id="IPR050063">
    <property type="entry name" value="Ribosomal_protein_uL29"/>
</dbReference>
<dbReference type="SUPFAM" id="SSF46561">
    <property type="entry name" value="Ribosomal protein L29 (L29p)"/>
    <property type="match status" value="1"/>
</dbReference>
<comment type="caution">
    <text evidence="6">The sequence shown here is derived from an EMBL/GenBank/DDBJ whole genome shotgun (WGS) entry which is preliminary data.</text>
</comment>
<dbReference type="InterPro" id="IPR036049">
    <property type="entry name" value="Ribosomal_uL29_sf"/>
</dbReference>
<dbReference type="GO" id="GO:0022625">
    <property type="term" value="C:cytosolic large ribosomal subunit"/>
    <property type="evidence" value="ECO:0007669"/>
    <property type="project" value="TreeGrafter"/>
</dbReference>
<evidence type="ECO:0000313" key="6">
    <source>
        <dbReference type="EMBL" id="RST68177.1"/>
    </source>
</evidence>
<dbReference type="PROSITE" id="PS00579">
    <property type="entry name" value="RIBOSOMAL_L29"/>
    <property type="match status" value="1"/>
</dbReference>
<organism evidence="6 7">
    <name type="scientific">Candidatus Aquarickettsia rohweri</name>
    <dbReference type="NCBI Taxonomy" id="2602574"/>
    <lineage>
        <taxon>Bacteria</taxon>
        <taxon>Pseudomonadati</taxon>
        <taxon>Pseudomonadota</taxon>
        <taxon>Alphaproteobacteria</taxon>
        <taxon>Rickettsiales</taxon>
        <taxon>Candidatus Midichloriaceae</taxon>
        <taxon>Candidatus Aquarickettsia</taxon>
    </lineage>
</organism>
<dbReference type="InterPro" id="IPR018254">
    <property type="entry name" value="Ribosomal_uL29_CS"/>
</dbReference>
<dbReference type="FunFam" id="1.10.287.310:FF:000001">
    <property type="entry name" value="50S ribosomal protein L29"/>
    <property type="match status" value="1"/>
</dbReference>
<dbReference type="CDD" id="cd00427">
    <property type="entry name" value="Ribosomal_L29_HIP"/>
    <property type="match status" value="1"/>
</dbReference>
<dbReference type="GO" id="GO:0006412">
    <property type="term" value="P:translation"/>
    <property type="evidence" value="ECO:0007669"/>
    <property type="project" value="UniProtKB-UniRule"/>
</dbReference>
<keyword evidence="3 5" id="KW-0687">Ribonucleoprotein</keyword>
<dbReference type="Gene3D" id="1.10.287.310">
    <property type="match status" value="1"/>
</dbReference>
<keyword evidence="2 5" id="KW-0689">Ribosomal protein</keyword>
<evidence type="ECO:0000313" key="7">
    <source>
        <dbReference type="Proteomes" id="UP000279470"/>
    </source>
</evidence>
<accession>A0A3R9Z9C3</accession>
<dbReference type="RefSeq" id="WP_126044633.1">
    <property type="nucleotide sequence ID" value="NZ_RXFM01000029.1"/>
</dbReference>
<dbReference type="InterPro" id="IPR001854">
    <property type="entry name" value="Ribosomal_uL29"/>
</dbReference>
<dbReference type="NCBIfam" id="TIGR00012">
    <property type="entry name" value="L29"/>
    <property type="match status" value="1"/>
</dbReference>
<reference evidence="7" key="1">
    <citation type="submission" date="2018-11" db="EMBL/GenBank/DDBJ databases">
        <title>Phylogenetic, genomic, and biogeographic characterization of a novel and ubiquitous marine invertebrate-associated Rickettsiales parasite, Candidatus Marinoinvertebrata rohwerii, gen. nov., sp. nov.</title>
        <authorList>
            <person name="Klinges J.G."/>
            <person name="Rosales S.M."/>
            <person name="Mcminds R."/>
            <person name="Shaver E.C."/>
            <person name="Shantz A."/>
            <person name="Peters E.C."/>
            <person name="Burkepile D.E."/>
            <person name="Silliman B.R."/>
            <person name="Vega Thurber R.L."/>
        </authorList>
    </citation>
    <scope>NUCLEOTIDE SEQUENCE [LARGE SCALE GENOMIC DNA]</scope>
    <source>
        <strain evidence="7">a_cerv_44</strain>
    </source>
</reference>
<protein>
    <recommendedName>
        <fullName evidence="4 5">Large ribosomal subunit protein uL29</fullName>
    </recommendedName>
</protein>
<dbReference type="HAMAP" id="MF_00374">
    <property type="entry name" value="Ribosomal_uL29"/>
    <property type="match status" value="1"/>
</dbReference>
<sequence length="73" mass="8674">MKYQEVKNLDNKALQSELLKYKKEYFNLRFQKVLGELSNTSRIREVKKNIARIFTALNNVDQNKVADQNKVKK</sequence>
<dbReference type="Proteomes" id="UP000279470">
    <property type="component" value="Unassembled WGS sequence"/>
</dbReference>
<evidence type="ECO:0000256" key="1">
    <source>
        <dbReference type="ARBA" id="ARBA00009254"/>
    </source>
</evidence>
<evidence type="ECO:0000256" key="2">
    <source>
        <dbReference type="ARBA" id="ARBA00022980"/>
    </source>
</evidence>
<gene>
    <name evidence="5" type="primary">rpmC</name>
    <name evidence="6" type="ORF">EIC27_02815</name>
</gene>
<proteinExistence type="inferred from homology"/>